<dbReference type="OrthoDB" id="60033at2759"/>
<dbReference type="GO" id="GO:0005634">
    <property type="term" value="C:nucleus"/>
    <property type="evidence" value="ECO:0007669"/>
    <property type="project" value="UniProtKB-SubCell"/>
</dbReference>
<evidence type="ECO:0000256" key="7">
    <source>
        <dbReference type="ARBA" id="ARBA00023242"/>
    </source>
</evidence>
<dbReference type="GO" id="GO:0000160">
    <property type="term" value="P:phosphorelay signal transduction system"/>
    <property type="evidence" value="ECO:0007669"/>
    <property type="project" value="UniProtKB-KW"/>
</dbReference>
<dbReference type="EMBL" id="SDMP01000012">
    <property type="protein sequence ID" value="RYR24200.1"/>
    <property type="molecule type" value="Genomic_DNA"/>
</dbReference>
<organism evidence="13 14">
    <name type="scientific">Arachis hypogaea</name>
    <name type="common">Peanut</name>
    <dbReference type="NCBI Taxonomy" id="3818"/>
    <lineage>
        <taxon>Eukaryota</taxon>
        <taxon>Viridiplantae</taxon>
        <taxon>Streptophyta</taxon>
        <taxon>Embryophyta</taxon>
        <taxon>Tracheophyta</taxon>
        <taxon>Spermatophyta</taxon>
        <taxon>Magnoliopsida</taxon>
        <taxon>eudicotyledons</taxon>
        <taxon>Gunneridae</taxon>
        <taxon>Pentapetalae</taxon>
        <taxon>rosids</taxon>
        <taxon>fabids</taxon>
        <taxon>Fabales</taxon>
        <taxon>Fabaceae</taxon>
        <taxon>Papilionoideae</taxon>
        <taxon>50 kb inversion clade</taxon>
        <taxon>dalbergioids sensu lato</taxon>
        <taxon>Dalbergieae</taxon>
        <taxon>Pterocarpus clade</taxon>
        <taxon>Arachis</taxon>
    </lineage>
</organism>
<dbReference type="SUPFAM" id="SSF52172">
    <property type="entry name" value="CheY-like"/>
    <property type="match status" value="1"/>
</dbReference>
<evidence type="ECO:0000256" key="9">
    <source>
        <dbReference type="PROSITE-ProRule" id="PRU00357"/>
    </source>
</evidence>
<dbReference type="PROSITE" id="PS50110">
    <property type="entry name" value="RESPONSE_REGULATORY"/>
    <property type="match status" value="1"/>
</dbReference>
<dbReference type="PROSITE" id="PS51017">
    <property type="entry name" value="CCT"/>
    <property type="match status" value="1"/>
</dbReference>
<dbReference type="InterPro" id="IPR011006">
    <property type="entry name" value="CheY-like_superfamily"/>
</dbReference>
<dbReference type="STRING" id="3818.A0A445ACK7"/>
<keyword evidence="5" id="KW-0090">Biological rhythms</keyword>
<evidence type="ECO:0008006" key="15">
    <source>
        <dbReference type="Google" id="ProtNLM"/>
    </source>
</evidence>
<dbReference type="SMART" id="SM00448">
    <property type="entry name" value="REC"/>
    <property type="match status" value="1"/>
</dbReference>
<reference evidence="13 14" key="1">
    <citation type="submission" date="2019-01" db="EMBL/GenBank/DDBJ databases">
        <title>Sequencing of cultivated peanut Arachis hypogaea provides insights into genome evolution and oil improvement.</title>
        <authorList>
            <person name="Chen X."/>
        </authorList>
    </citation>
    <scope>NUCLEOTIDE SEQUENCE [LARGE SCALE GENOMIC DNA]</scope>
    <source>
        <strain evidence="14">cv. Fuhuasheng</strain>
        <strain evidence="13">GDAAS-fuhuasheng2018</strain>
        <tissue evidence="13">Leaves</tissue>
    </source>
</reference>
<dbReference type="Proteomes" id="UP000289738">
    <property type="component" value="Chromosome B02"/>
</dbReference>
<dbReference type="Pfam" id="PF00072">
    <property type="entry name" value="Response_reg"/>
    <property type="match status" value="1"/>
</dbReference>
<comment type="caution">
    <text evidence="13">The sequence shown here is derived from an EMBL/GenBank/DDBJ whole genome shotgun (WGS) entry which is preliminary data.</text>
</comment>
<feature type="region of interest" description="Disordered" evidence="10">
    <location>
        <begin position="436"/>
        <end position="469"/>
    </location>
</feature>
<dbReference type="EMBL" id="SDMP01000012">
    <property type="protein sequence ID" value="RYR24199.1"/>
    <property type="molecule type" value="Genomic_DNA"/>
</dbReference>
<dbReference type="SMR" id="A0A445ACK7"/>
<sequence length="640" mass="70812">MDDEVQAFTIAAAQNDDGASTSRMKGEQIAKNEDCNGNGGGEEVIRWEKILARRVVRVLVVEADNSTRHIITAILRKCSYSVIAVSDGLKAWEVLKKKATDLDLILTEVDLPAISGFALITLIMEHDFCKNIPVIMMSSQDSVNMVLKCMLKGAVDFLIKPVRRNELKNLWRHVWRRHAIDKPPQNTTFPMEKLKTVSQDNSTSNQSSAFVASLQENNGCGENLSEAHSTCTSSFLEAENACMEKRQDASELKLNNVDVVHHEVSINHESKSSKHNDEIERSVGLVSESAICNKSLKSTDLMIERDHCFAEIKSQDEVLRAESSRANPNINVGIHGCTGSVVEPSRGATDWMIDTFENIEKPINENCSYSGDNTTKSVSDTKMELLLRSDLSDGSCKQASEITEERQRLKHSDTSAFSRYSGHKLLQPSFPLPLITSSKVTNNDQNSQESHKSSGNTLDTCQYGSTGKNEENRSTLVIGQYGQFEPKSSSNECGLFPFSKATSDIKSKEHCNILSSTGQSSGNSLSSDAAKHKSSIAYESVGSGSDGNDTSNVVPKNNPETFSECVRQNYDGFGGTNFHHFSQRQAALTKFRLKRKQRSYGKKVRYETRQRLAEQRPRVKGQFVRKVLDGDLVPDSGGNS</sequence>
<evidence type="ECO:0000313" key="14">
    <source>
        <dbReference type="Proteomes" id="UP000289738"/>
    </source>
</evidence>
<feature type="compositionally biased region" description="Polar residues" evidence="10">
    <location>
        <begin position="436"/>
        <end position="467"/>
    </location>
</feature>
<evidence type="ECO:0000259" key="12">
    <source>
        <dbReference type="PROSITE" id="PS51017"/>
    </source>
</evidence>
<dbReference type="GO" id="GO:0048511">
    <property type="term" value="P:rhythmic process"/>
    <property type="evidence" value="ECO:0007669"/>
    <property type="project" value="UniProtKB-KW"/>
</dbReference>
<feature type="domain" description="CCT" evidence="12">
    <location>
        <begin position="584"/>
        <end position="626"/>
    </location>
</feature>
<evidence type="ECO:0000256" key="1">
    <source>
        <dbReference type="ARBA" id="ARBA00004123"/>
    </source>
</evidence>
<feature type="domain" description="Response regulatory" evidence="11">
    <location>
        <begin position="57"/>
        <end position="175"/>
    </location>
</feature>
<evidence type="ECO:0000256" key="6">
    <source>
        <dbReference type="ARBA" id="ARBA00023163"/>
    </source>
</evidence>
<comment type="subcellular location">
    <subcellularLocation>
        <location evidence="1 9">Nucleus</location>
    </subcellularLocation>
</comment>
<keyword evidence="4" id="KW-0805">Transcription regulation</keyword>
<dbReference type="InterPro" id="IPR001789">
    <property type="entry name" value="Sig_transdc_resp-reg_receiver"/>
</dbReference>
<evidence type="ECO:0000256" key="5">
    <source>
        <dbReference type="ARBA" id="ARBA00023108"/>
    </source>
</evidence>
<name>A0A445ACK7_ARAHY</name>
<dbReference type="AlphaFoldDB" id="A0A445ACK7"/>
<evidence type="ECO:0000256" key="10">
    <source>
        <dbReference type="SAM" id="MobiDB-lite"/>
    </source>
</evidence>
<dbReference type="PANTHER" id="PTHR43874">
    <property type="entry name" value="TWO-COMPONENT RESPONSE REGULATOR"/>
    <property type="match status" value="1"/>
</dbReference>
<keyword evidence="3" id="KW-0902">Two-component regulatory system</keyword>
<protein>
    <recommendedName>
        <fullName evidence="15">Two-component response regulator-like</fullName>
    </recommendedName>
</protein>
<evidence type="ECO:0000256" key="2">
    <source>
        <dbReference type="ARBA" id="ARBA00010330"/>
    </source>
</evidence>
<gene>
    <name evidence="13" type="ORF">Ahy_B02g057706</name>
</gene>
<evidence type="ECO:0000256" key="3">
    <source>
        <dbReference type="ARBA" id="ARBA00023012"/>
    </source>
</evidence>
<keyword evidence="7 9" id="KW-0539">Nucleus</keyword>
<dbReference type="Pfam" id="PF06203">
    <property type="entry name" value="CCT"/>
    <property type="match status" value="1"/>
</dbReference>
<proteinExistence type="inferred from homology"/>
<dbReference type="PANTHER" id="PTHR43874:SF146">
    <property type="entry name" value="TWO-COMPONENT RESPONSE REGULATOR-LIKE APRR9"/>
    <property type="match status" value="1"/>
</dbReference>
<evidence type="ECO:0000256" key="4">
    <source>
        <dbReference type="ARBA" id="ARBA00023015"/>
    </source>
</evidence>
<evidence type="ECO:0000259" key="11">
    <source>
        <dbReference type="PROSITE" id="PS50110"/>
    </source>
</evidence>
<dbReference type="Gramene" id="arahy.Tifrunner.gnm2.ann2.Ah12g055700.1">
    <property type="protein sequence ID" value="arahy.Tifrunner.gnm2.ann2.Ah12g055700.1-CDS"/>
    <property type="gene ID" value="arahy.Tifrunner.gnm2.ann2.Ah12g055700"/>
</dbReference>
<keyword evidence="14" id="KW-1185">Reference proteome</keyword>
<keyword evidence="6" id="KW-0804">Transcription</keyword>
<evidence type="ECO:0000313" key="13">
    <source>
        <dbReference type="EMBL" id="RYR24200.1"/>
    </source>
</evidence>
<comment type="similarity">
    <text evidence="2">Belongs to the ARR-like family.</text>
</comment>
<accession>A0A445ACK7</accession>
<dbReference type="Gene3D" id="3.40.50.2300">
    <property type="match status" value="1"/>
</dbReference>
<comment type="caution">
    <text evidence="8">Lacks conserved residue(s) required for the propagation of feature annotation.</text>
</comment>
<evidence type="ECO:0000256" key="8">
    <source>
        <dbReference type="PROSITE-ProRule" id="PRU00169"/>
    </source>
</evidence>
<dbReference type="InterPro" id="IPR045279">
    <property type="entry name" value="ARR-like"/>
</dbReference>
<dbReference type="GO" id="GO:0009736">
    <property type="term" value="P:cytokinin-activated signaling pathway"/>
    <property type="evidence" value="ECO:0007669"/>
    <property type="project" value="InterPro"/>
</dbReference>
<dbReference type="InterPro" id="IPR010402">
    <property type="entry name" value="CCT_domain"/>
</dbReference>